<name>A0A9P8PNR0_WICPI</name>
<dbReference type="AlphaFoldDB" id="A0A9P8PNR0"/>
<gene>
    <name evidence="2" type="ORF">WICPIJ_009471</name>
</gene>
<protein>
    <submittedName>
        <fullName evidence="2">Uncharacterized protein</fullName>
    </submittedName>
</protein>
<feature type="transmembrane region" description="Helical" evidence="1">
    <location>
        <begin position="126"/>
        <end position="151"/>
    </location>
</feature>
<keyword evidence="3" id="KW-1185">Reference proteome</keyword>
<comment type="caution">
    <text evidence="2">The sequence shown here is derived from an EMBL/GenBank/DDBJ whole genome shotgun (WGS) entry which is preliminary data.</text>
</comment>
<reference evidence="2" key="2">
    <citation type="submission" date="2021-01" db="EMBL/GenBank/DDBJ databases">
        <authorList>
            <person name="Schikora-Tamarit M.A."/>
        </authorList>
    </citation>
    <scope>NUCLEOTIDE SEQUENCE</scope>
    <source>
        <strain evidence="2">CBS2887</strain>
    </source>
</reference>
<dbReference type="EMBL" id="JAEUBG010005469">
    <property type="protein sequence ID" value="KAH3674739.1"/>
    <property type="molecule type" value="Genomic_DNA"/>
</dbReference>
<proteinExistence type="predicted"/>
<keyword evidence="1" id="KW-0812">Transmembrane</keyword>
<evidence type="ECO:0000313" key="2">
    <source>
        <dbReference type="EMBL" id="KAH3674739.1"/>
    </source>
</evidence>
<dbReference type="Proteomes" id="UP000774326">
    <property type="component" value="Unassembled WGS sequence"/>
</dbReference>
<organism evidence="2 3">
    <name type="scientific">Wickerhamomyces pijperi</name>
    <name type="common">Yeast</name>
    <name type="synonym">Pichia pijperi</name>
    <dbReference type="NCBI Taxonomy" id="599730"/>
    <lineage>
        <taxon>Eukaryota</taxon>
        <taxon>Fungi</taxon>
        <taxon>Dikarya</taxon>
        <taxon>Ascomycota</taxon>
        <taxon>Saccharomycotina</taxon>
        <taxon>Saccharomycetes</taxon>
        <taxon>Phaffomycetales</taxon>
        <taxon>Wickerhamomycetaceae</taxon>
        <taxon>Wickerhamomyces</taxon>
    </lineage>
</organism>
<keyword evidence="1" id="KW-0472">Membrane</keyword>
<accession>A0A9P8PNR0</accession>
<evidence type="ECO:0000313" key="3">
    <source>
        <dbReference type="Proteomes" id="UP000774326"/>
    </source>
</evidence>
<reference evidence="2" key="1">
    <citation type="journal article" date="2021" name="Open Biol.">
        <title>Shared evolutionary footprints suggest mitochondrial oxidative damage underlies multiple complex I losses in fungi.</title>
        <authorList>
            <person name="Schikora-Tamarit M.A."/>
            <person name="Marcet-Houben M."/>
            <person name="Nosek J."/>
            <person name="Gabaldon T."/>
        </authorList>
    </citation>
    <scope>NUCLEOTIDE SEQUENCE</scope>
    <source>
        <strain evidence="2">CBS2887</strain>
    </source>
</reference>
<evidence type="ECO:0000256" key="1">
    <source>
        <dbReference type="SAM" id="Phobius"/>
    </source>
</evidence>
<keyword evidence="1" id="KW-1133">Transmembrane helix</keyword>
<sequence>MNKAPELHVLDLSFFGRNAKNKMWDLIARQCIVRRWSSGAVLSDLSFCLTMWGINMATITVNGLNGFYGFNFTSVVVVSVVNIPTKLLAICLAGAAKSNSSGSVSSVLNVFFIQVPPLANPEAARLIGFMIVLLTGLRVFLTTGGALIGGLERDGGLNFLNLLEDLVDSCPVEGVLELGLVPSMLNDSKELLNLTILCVVLMNQLMPGYM</sequence>